<dbReference type="RefSeq" id="WP_086755481.1">
    <property type="nucleotide sequence ID" value="NZ_JAGJBZ010000001.1"/>
</dbReference>
<gene>
    <name evidence="6" type="ORF">PV517_14490</name>
</gene>
<keyword evidence="2" id="KW-0624">Polysaccharide degradation</keyword>
<keyword evidence="2" id="KW-0858">Xylan degradation</keyword>
<dbReference type="SUPFAM" id="SSF75005">
    <property type="entry name" value="Arabinanase/levansucrase/invertase"/>
    <property type="match status" value="3"/>
</dbReference>
<reference evidence="6 7" key="1">
    <citation type="journal article" date="2023" name="Microb. Genom.">
        <title>Mesoterricola silvestris gen. nov., sp. nov., Mesoterricola sediminis sp. nov., Geothrix oryzae sp. nov., Geothrix edaphica sp. nov., Geothrix rubra sp. nov., and Geothrix limicola sp. nov., six novel members of Acidobacteriota isolated from soils.</title>
        <authorList>
            <person name="Weisberg A.J."/>
            <person name="Pearce E."/>
            <person name="Kramer C.G."/>
            <person name="Chang J.H."/>
            <person name="Clarke C.R."/>
        </authorList>
    </citation>
    <scope>NUCLEOTIDE SEQUENCE [LARGE SCALE GENOMIC DNA]</scope>
    <source>
        <strain evidence="6 7">NRRL_B-2795</strain>
    </source>
</reference>
<dbReference type="EMBL" id="JARAVY010000005">
    <property type="protein sequence ID" value="MDX2909906.1"/>
    <property type="molecule type" value="Genomic_DNA"/>
</dbReference>
<organism evidence="6 7">
    <name type="scientific">Streptomyces griseiscabiei</name>
    <dbReference type="NCBI Taxonomy" id="2993540"/>
    <lineage>
        <taxon>Bacteria</taxon>
        <taxon>Bacillati</taxon>
        <taxon>Actinomycetota</taxon>
        <taxon>Actinomycetes</taxon>
        <taxon>Kitasatosporales</taxon>
        <taxon>Streptomycetaceae</taxon>
        <taxon>Streptomyces</taxon>
    </lineage>
</organism>
<keyword evidence="4" id="KW-0119">Carbohydrate metabolism</keyword>
<evidence type="ECO:0000256" key="4">
    <source>
        <dbReference type="ARBA" id="ARBA00023277"/>
    </source>
</evidence>
<dbReference type="InterPro" id="IPR023296">
    <property type="entry name" value="Glyco_hydro_beta-prop_sf"/>
</dbReference>
<sequence length="702" mass="77876">MQEYAGYVFVYFTGEGSPDGERIRFALSRGDDPLRWRELNGGAPVLTSDLGTRGLRDPFVVRAPEGDRFFLIATDLRMHGEPDGDWDRVQRTGSTALMVWESTDLVHWGDPRPVRVAPDTAGNVWAPEACYDPDLGAYVVFWASKLYAQDDPDHTADTHNRMLYATTRDFRVFSEPRLWHDPGHSVIDSTVVRHDGTWYRFTKDERAHSPAAPGGKFLTVEKSTELRDPSYTFVADRVGQGAIEQGEGPIVFRSNSDDHTWYLFIDEFSGRGYVPFMTDDLGSGTWTPCEDHALPPGARHGSVLPVTRAEYERLLVAWAPRASVVDATVPGDGLKAYALVDDVASKVVLPLHPGVELDGLAPEFVLSAGARTDPPSGTPRDFRAPRRYTVTAPDGTARAWTVEAVPMRSPLLPGLYADPNIQEFHGRYYLYPTTDGFEGWGGTRFEVFSSDDLVTWENHGVVLDLESDVGWADRHAWAPAAGERDGSYYFYFCADQQIGVAVADSPTGPFKDALDRPLIGRHDYEGQMIDPAVFQDDDGTAYLYWGNCEAYGVPLGADMVSFDPARVRRFTPDGFREGAFVIKRRGVYYFMWSEDDTRSEDYRVAYATGPSPLGPWTKKGVILRKRTEHGILATGHHTVVNVPGTDDWFICYHRFAIPGPGTARGDGTHRESTLDRLVFAADGSIEEVVPTLESIGPVIGPA</sequence>
<evidence type="ECO:0000256" key="2">
    <source>
        <dbReference type="ARBA" id="ARBA00022651"/>
    </source>
</evidence>
<dbReference type="Gene3D" id="2.115.10.20">
    <property type="entry name" value="Glycosyl hydrolase domain, family 43"/>
    <property type="match status" value="2"/>
</dbReference>
<dbReference type="PANTHER" id="PTHR43772:SF2">
    <property type="entry name" value="PUTATIVE (AFU_ORTHOLOGUE AFUA_2G04480)-RELATED"/>
    <property type="match status" value="1"/>
</dbReference>
<evidence type="ECO:0000313" key="6">
    <source>
        <dbReference type="EMBL" id="MDX2909906.1"/>
    </source>
</evidence>
<comment type="caution">
    <text evidence="6">The sequence shown here is derived from an EMBL/GenBank/DDBJ whole genome shotgun (WGS) entry which is preliminary data.</text>
</comment>
<dbReference type="Proteomes" id="UP001271723">
    <property type="component" value="Unassembled WGS sequence"/>
</dbReference>
<dbReference type="PANTHER" id="PTHR43772">
    <property type="entry name" value="ENDO-1,4-BETA-XYLANASE"/>
    <property type="match status" value="1"/>
</dbReference>
<evidence type="ECO:0000256" key="1">
    <source>
        <dbReference type="ARBA" id="ARBA00009865"/>
    </source>
</evidence>
<dbReference type="InterPro" id="IPR052176">
    <property type="entry name" value="Glycosyl_Hydrlase_43_Enz"/>
</dbReference>
<comment type="similarity">
    <text evidence="1">Belongs to the glycosyl hydrolase 43 family.</text>
</comment>
<dbReference type="InterPro" id="IPR006710">
    <property type="entry name" value="Glyco_hydro_43"/>
</dbReference>
<evidence type="ECO:0000313" key="7">
    <source>
        <dbReference type="Proteomes" id="UP001271723"/>
    </source>
</evidence>
<dbReference type="CDD" id="cd09004">
    <property type="entry name" value="GH43_bXyl-like"/>
    <property type="match status" value="1"/>
</dbReference>
<keyword evidence="7" id="KW-1185">Reference proteome</keyword>
<keyword evidence="5" id="KW-0326">Glycosidase</keyword>
<evidence type="ECO:0000256" key="5">
    <source>
        <dbReference type="ARBA" id="ARBA00023295"/>
    </source>
</evidence>
<accession>A0ABU4L2I4</accession>
<dbReference type="Gene3D" id="2.60.40.2340">
    <property type="match status" value="1"/>
</dbReference>
<dbReference type="Pfam" id="PF04616">
    <property type="entry name" value="Glyco_hydro_43"/>
    <property type="match status" value="1"/>
</dbReference>
<evidence type="ECO:0000256" key="3">
    <source>
        <dbReference type="ARBA" id="ARBA00022801"/>
    </source>
</evidence>
<proteinExistence type="inferred from homology"/>
<protein>
    <submittedName>
        <fullName evidence="6">Family 43 glycosylhydrolase</fullName>
    </submittedName>
</protein>
<dbReference type="CDD" id="cd08983">
    <property type="entry name" value="GH43_Bt3655-like"/>
    <property type="match status" value="1"/>
</dbReference>
<keyword evidence="3" id="KW-0378">Hydrolase</keyword>
<name>A0ABU4L2I4_9ACTN</name>